<dbReference type="EMBL" id="AP019376">
    <property type="protein sequence ID" value="BBH90191.1"/>
    <property type="molecule type" value="Genomic_DNA"/>
</dbReference>
<reference evidence="2" key="1">
    <citation type="submission" date="2018-12" db="EMBL/GenBank/DDBJ databases">
        <title>Novel natural products biosynthetic potential of the class Ktedonobacteria.</title>
        <authorList>
            <person name="Zheng Y."/>
            <person name="Saitou A."/>
            <person name="Wang C.M."/>
            <person name="Toyoda A."/>
            <person name="Minakuchi Y."/>
            <person name="Sekiguchi Y."/>
            <person name="Ueda K."/>
            <person name="Takano H."/>
            <person name="Sakai Y."/>
            <person name="Yokota A."/>
            <person name="Yabe S."/>
        </authorList>
    </citation>
    <scope>NUCLEOTIDE SEQUENCE</scope>
    <source>
        <strain evidence="2">COM3</strain>
    </source>
</reference>
<dbReference type="EMBL" id="AP019376">
    <property type="protein sequence ID" value="BBH90256.1"/>
    <property type="molecule type" value="Genomic_DNA"/>
</dbReference>
<evidence type="ECO:0000256" key="1">
    <source>
        <dbReference type="SAM" id="MobiDB-lite"/>
    </source>
</evidence>
<dbReference type="AlphaFoldDB" id="A0A455SR79"/>
<sequence length="160" mass="18335">MSSLDQQSLWVEEAESQSRPKRAKIPPLARAEEIYRELARLKVGDSVPSKIYICDYTTREIPPWKVVRLETLMKAIKLTVVDPESRKQELIQQSWVAVDVIALPTKTLATPLYTYREGASPHCSNMLRDIRQRARQLAEQITGVKVDDDDDPEEDPDDDE</sequence>
<feature type="region of interest" description="Disordered" evidence="1">
    <location>
        <begin position="141"/>
        <end position="160"/>
    </location>
</feature>
<name>A0A455SR79_9CHLR</name>
<evidence type="ECO:0000313" key="3">
    <source>
        <dbReference type="EMBL" id="BBH90191.1"/>
    </source>
</evidence>
<dbReference type="EMBL" id="AP019376">
    <property type="protein sequence ID" value="BBH90126.1"/>
    <property type="molecule type" value="Genomic_DNA"/>
</dbReference>
<accession>A0A455SR79</accession>
<evidence type="ECO:0000313" key="4">
    <source>
        <dbReference type="EMBL" id="BBH90256.1"/>
    </source>
</evidence>
<feature type="compositionally biased region" description="Acidic residues" evidence="1">
    <location>
        <begin position="147"/>
        <end position="160"/>
    </location>
</feature>
<feature type="region of interest" description="Disordered" evidence="1">
    <location>
        <begin position="1"/>
        <end position="24"/>
    </location>
</feature>
<protein>
    <submittedName>
        <fullName evidence="2">Uncharacterized protein</fullName>
    </submittedName>
</protein>
<gene>
    <name evidence="2" type="ORF">KTC_48770</name>
    <name evidence="3" type="ORF">KTC_49420</name>
    <name evidence="4" type="ORF">KTC_50070</name>
</gene>
<proteinExistence type="predicted"/>
<evidence type="ECO:0000313" key="2">
    <source>
        <dbReference type="EMBL" id="BBH90126.1"/>
    </source>
</evidence>
<organism evidence="2">
    <name type="scientific">Thermosporothrix sp. COM3</name>
    <dbReference type="NCBI Taxonomy" id="2490863"/>
    <lineage>
        <taxon>Bacteria</taxon>
        <taxon>Bacillati</taxon>
        <taxon>Chloroflexota</taxon>
        <taxon>Ktedonobacteria</taxon>
        <taxon>Ktedonobacterales</taxon>
        <taxon>Thermosporotrichaceae</taxon>
        <taxon>Thermosporothrix</taxon>
    </lineage>
</organism>